<dbReference type="CDD" id="cd04179">
    <property type="entry name" value="DPM_DPG-synthase_like"/>
    <property type="match status" value="1"/>
</dbReference>
<accession>A0A840ACF3</accession>
<dbReference type="EMBL" id="JACIDJ010000003">
    <property type="protein sequence ID" value="MBB3898592.1"/>
    <property type="molecule type" value="Genomic_DNA"/>
</dbReference>
<dbReference type="Gene3D" id="3.90.550.10">
    <property type="entry name" value="Spore Coat Polysaccharide Biosynthesis Protein SpsA, Chain A"/>
    <property type="match status" value="1"/>
</dbReference>
<dbReference type="RefSeq" id="WP_184383697.1">
    <property type="nucleotide sequence ID" value="NZ_JACIDJ010000003.1"/>
</dbReference>
<evidence type="ECO:0000259" key="1">
    <source>
        <dbReference type="Pfam" id="PF00535"/>
    </source>
</evidence>
<protein>
    <recommendedName>
        <fullName evidence="1">Glycosyltransferase 2-like domain-containing protein</fullName>
    </recommendedName>
</protein>
<dbReference type="InterPro" id="IPR050256">
    <property type="entry name" value="Glycosyltransferase_2"/>
</dbReference>
<evidence type="ECO:0000313" key="3">
    <source>
        <dbReference type="Proteomes" id="UP000553193"/>
    </source>
</evidence>
<name>A0A840ACF3_9PROT</name>
<evidence type="ECO:0000313" key="2">
    <source>
        <dbReference type="EMBL" id="MBB3898592.1"/>
    </source>
</evidence>
<gene>
    <name evidence="2" type="ORF">GGQ83_002035</name>
</gene>
<dbReference type="PANTHER" id="PTHR48090:SF7">
    <property type="entry name" value="RFBJ PROTEIN"/>
    <property type="match status" value="1"/>
</dbReference>
<dbReference type="PANTHER" id="PTHR48090">
    <property type="entry name" value="UNDECAPRENYL-PHOSPHATE 4-DEOXY-4-FORMAMIDO-L-ARABINOSE TRANSFERASE-RELATED"/>
    <property type="match status" value="1"/>
</dbReference>
<dbReference type="Proteomes" id="UP000553193">
    <property type="component" value="Unassembled WGS sequence"/>
</dbReference>
<reference evidence="2 3" key="1">
    <citation type="submission" date="2020-08" db="EMBL/GenBank/DDBJ databases">
        <title>Genomic Encyclopedia of Type Strains, Phase IV (KMG-IV): sequencing the most valuable type-strain genomes for metagenomic binning, comparative biology and taxonomic classification.</title>
        <authorList>
            <person name="Goeker M."/>
        </authorList>
    </citation>
    <scope>NUCLEOTIDE SEQUENCE [LARGE SCALE GENOMIC DNA]</scope>
    <source>
        <strain evidence="2 3">DSM 19979</strain>
    </source>
</reference>
<dbReference type="Pfam" id="PF00535">
    <property type="entry name" value="Glycos_transf_2"/>
    <property type="match status" value="1"/>
</dbReference>
<keyword evidence="3" id="KW-1185">Reference proteome</keyword>
<sequence>MSAPGGLRVGVVIPARDEAPALPRVLPFLPPWLAQVVVVDNGSRDATAEVARTLGAQVVAEPRRGYGQACLTGIAALAPDVDTVLFMDADAADRPEDIPTLLAPIAAGEAQLVIGSRVRGRLERGALTPQQRMGNALACALMRGIWGGRFTDLGPFRAITRAALTKLAMQDRTWGWTVEMQARALRLGLPVAEVPVGYRRRVGVSKISGTLMGSVRAGTCILYVIGREALARRAP</sequence>
<dbReference type="SUPFAM" id="SSF53448">
    <property type="entry name" value="Nucleotide-diphospho-sugar transferases"/>
    <property type="match status" value="1"/>
</dbReference>
<feature type="domain" description="Glycosyltransferase 2-like" evidence="1">
    <location>
        <begin position="11"/>
        <end position="140"/>
    </location>
</feature>
<dbReference type="InterPro" id="IPR029044">
    <property type="entry name" value="Nucleotide-diphossugar_trans"/>
</dbReference>
<comment type="caution">
    <text evidence="2">The sequence shown here is derived from an EMBL/GenBank/DDBJ whole genome shotgun (WGS) entry which is preliminary data.</text>
</comment>
<dbReference type="AlphaFoldDB" id="A0A840ACF3"/>
<proteinExistence type="predicted"/>
<organism evidence="2 3">
    <name type="scientific">Roseococcus suduntuyensis</name>
    <dbReference type="NCBI Taxonomy" id="455361"/>
    <lineage>
        <taxon>Bacteria</taxon>
        <taxon>Pseudomonadati</taxon>
        <taxon>Pseudomonadota</taxon>
        <taxon>Alphaproteobacteria</taxon>
        <taxon>Acetobacterales</taxon>
        <taxon>Roseomonadaceae</taxon>
        <taxon>Roseococcus</taxon>
    </lineage>
</organism>
<dbReference type="InterPro" id="IPR001173">
    <property type="entry name" value="Glyco_trans_2-like"/>
</dbReference>